<evidence type="ECO:0000313" key="3">
    <source>
        <dbReference type="Proteomes" id="UP000256326"/>
    </source>
</evidence>
<evidence type="ECO:0000256" key="1">
    <source>
        <dbReference type="SAM" id="SignalP"/>
    </source>
</evidence>
<proteinExistence type="predicted"/>
<comment type="caution">
    <text evidence="2">The sequence shown here is derived from an EMBL/GenBank/DDBJ whole genome shotgun (WGS) entry which is preliminary data.</text>
</comment>
<reference evidence="2 3" key="1">
    <citation type="journal article" date="2006" name="Int. J. Syst. Evol. Microbiol.">
        <title>Chryseobacterium hispanicum sp. nov., isolated from the drinking water distribution system of Sevilla, Spain.</title>
        <authorList>
            <person name="Gallego V."/>
            <person name="Garcia M.T."/>
            <person name="Ventosa A."/>
        </authorList>
    </citation>
    <scope>NUCLEOTIDE SEQUENCE [LARGE SCALE GENOMIC DNA]</scope>
    <source>
        <strain evidence="2 3">KCTC 22104</strain>
    </source>
</reference>
<dbReference type="AlphaFoldDB" id="A0A3D9CKD8"/>
<feature type="signal peptide" evidence="1">
    <location>
        <begin position="1"/>
        <end position="18"/>
    </location>
</feature>
<organism evidence="2 3">
    <name type="scientific">Epilithonimonas hispanica</name>
    <dbReference type="NCBI Taxonomy" id="358687"/>
    <lineage>
        <taxon>Bacteria</taxon>
        <taxon>Pseudomonadati</taxon>
        <taxon>Bacteroidota</taxon>
        <taxon>Flavobacteriia</taxon>
        <taxon>Flavobacteriales</taxon>
        <taxon>Weeksellaceae</taxon>
        <taxon>Chryseobacterium group</taxon>
        <taxon>Epilithonimonas</taxon>
    </lineage>
</organism>
<evidence type="ECO:0000313" key="2">
    <source>
        <dbReference type="EMBL" id="REC66198.1"/>
    </source>
</evidence>
<gene>
    <name evidence="2" type="ORF">DRF58_17060</name>
</gene>
<dbReference type="OrthoDB" id="1435973at2"/>
<dbReference type="EMBL" id="QNUG01000067">
    <property type="protein sequence ID" value="REC66198.1"/>
    <property type="molecule type" value="Genomic_DNA"/>
</dbReference>
<sequence length="235" mass="25840">MKTKFNFFLMILFGYANLLCQNLVFTTDYIALTTPIQYDGELYYTTPDKKMSIKHINEVVHDKSILNSFSNLVSNVTVYEMKADGDLTFVGVGISGKNSTYQVIYDFSQTQTLLSSDPTNNYNSLLVGVGVRMVAKIKTRKAGINLSSPIGLAANIENIEGSLEVRVSGIGSQKINGLIPTTSDLSPSSISNGLQAISTIKSHIYDDETIISPQILAYSKNDKNITEKSTKQKIK</sequence>
<keyword evidence="3" id="KW-1185">Reference proteome</keyword>
<dbReference type="Proteomes" id="UP000256326">
    <property type="component" value="Unassembled WGS sequence"/>
</dbReference>
<keyword evidence="1" id="KW-0732">Signal</keyword>
<accession>A0A3D9CKD8</accession>
<protein>
    <submittedName>
        <fullName evidence="2">Uncharacterized protein</fullName>
    </submittedName>
</protein>
<name>A0A3D9CKD8_9FLAO</name>
<feature type="chain" id="PRO_5017684493" evidence="1">
    <location>
        <begin position="19"/>
        <end position="235"/>
    </location>
</feature>
<dbReference type="RefSeq" id="WP_116037088.1">
    <property type="nucleotide sequence ID" value="NZ_JBHLVV010000007.1"/>
</dbReference>